<feature type="signal peptide" evidence="1">
    <location>
        <begin position="1"/>
        <end position="16"/>
    </location>
</feature>
<dbReference type="Proteomes" id="UP000507979">
    <property type="component" value="Unassembled WGS sequence"/>
</dbReference>
<name>A0A6J5BQD9_9BURK</name>
<keyword evidence="3" id="KW-1185">Reference proteome</keyword>
<accession>A0A6J5BQD9</accession>
<gene>
    <name evidence="2" type="ORF">LMG26845_05987</name>
</gene>
<dbReference type="PROSITE" id="PS51257">
    <property type="entry name" value="PROKAR_LIPOPROTEIN"/>
    <property type="match status" value="1"/>
</dbReference>
<reference evidence="2 3" key="1">
    <citation type="submission" date="2020-04" db="EMBL/GenBank/DDBJ databases">
        <authorList>
            <person name="De Canck E."/>
        </authorList>
    </citation>
    <scope>NUCLEOTIDE SEQUENCE [LARGE SCALE GENOMIC DNA]</scope>
    <source>
        <strain evidence="2 3">LMG 26845</strain>
    </source>
</reference>
<proteinExistence type="predicted"/>
<evidence type="ECO:0000313" key="2">
    <source>
        <dbReference type="EMBL" id="CAB3714935.1"/>
    </source>
</evidence>
<feature type="chain" id="PRO_5026886123" description="DUF3304 domain-containing protein" evidence="1">
    <location>
        <begin position="17"/>
        <end position="259"/>
    </location>
</feature>
<evidence type="ECO:0000256" key="1">
    <source>
        <dbReference type="SAM" id="SignalP"/>
    </source>
</evidence>
<dbReference type="EMBL" id="CADIJR010000129">
    <property type="protein sequence ID" value="CAB3714935.1"/>
    <property type="molecule type" value="Genomic_DNA"/>
</dbReference>
<sequence length="259" mass="28660">MRKGLFVLMMWLGLLAGCNGEPSYHGLSFVAYNYTPWDLDRIQITDAHGGKAATGAIGAGGGEGSVTCCYSLKGTDFKVEWRGADGEKVREHMFDGKLDEVMFNKQTPVHFPATDVPPGEGPLYLELHIYPDEHMELALSRKLLGQVRLPIVEVTRWLYAQHRDALGDYRSSAEVRRVVARVTKTAWTRYRIEDGQDLQQYMFLYFTVASNFDADADIAALLAKPGRQPGDFAKAVRQLPADKIAHLKATGAKPGAKNG</sequence>
<organism evidence="2 3">
    <name type="scientific">Achromobacter insuavis</name>
    <dbReference type="NCBI Taxonomy" id="1287735"/>
    <lineage>
        <taxon>Bacteria</taxon>
        <taxon>Pseudomonadati</taxon>
        <taxon>Pseudomonadota</taxon>
        <taxon>Betaproteobacteria</taxon>
        <taxon>Burkholderiales</taxon>
        <taxon>Alcaligenaceae</taxon>
        <taxon>Achromobacter</taxon>
    </lineage>
</organism>
<dbReference type="GeneID" id="92901900"/>
<dbReference type="RefSeq" id="WP_054434169.1">
    <property type="nucleotide sequence ID" value="NZ_CADIJR010000129.1"/>
</dbReference>
<keyword evidence="1" id="KW-0732">Signal</keyword>
<protein>
    <recommendedName>
        <fullName evidence="4">DUF3304 domain-containing protein</fullName>
    </recommendedName>
</protein>
<dbReference type="AlphaFoldDB" id="A0A6J5BQD9"/>
<evidence type="ECO:0008006" key="4">
    <source>
        <dbReference type="Google" id="ProtNLM"/>
    </source>
</evidence>
<evidence type="ECO:0000313" key="3">
    <source>
        <dbReference type="Proteomes" id="UP000507979"/>
    </source>
</evidence>